<sequence>MAADSATAPAVLFGVVEENDENTALDASRVRSVEQMDETEERENAWKEEYEDNTGWRLVGQSKPKKQMPGEQSEERPMGRKGKKQREQRIRQITRASRVPQLPKADYKVIVRPRGGLRVTDYGAARIANCIYRAANIPRKEQEQYTICPNYQQNIVVVSTPIEEHANRYQRIACIKIGTHEFEASAYEAARENTSKGVIRGIPLDETARDIAANVITPRNPTALVAKRMGNTTNVIVLFDGYRVPNYVKYGGALLCCSLYRKQLDVCYQCGRLGHRADVFPNPNDKICRGCGLANPPENHECKATCQLCGKDHPTADRTCRAKYKTPFLVKKRRWEKARQEKEDGYYTAQERPANANTTRDRSESFPRLPQKGKSRSRSRSSARSQSRSHPRSKEPPKLRCRRIITVAITPREILSSKCTCRYGAAVALYVNLHEDASCTSGPQTGKPSRKPEHDDKVPLRKLFRAFGAEDFADFVSFDDGIVDSEQLTDDEITALVKNSSDPLSEDDSSEETEAPVKLSSSQAMDYIEALKGYFLQQQDNNSPFVGNKQPAEQPQSYVIKHFGGIDSPFTTVLKEMERSEEDIRRDEIIHGISEEAKRSLLRQKLSALVPLPHKPLHILQLSGTFPKLTIAPRDHLNDCTPEERAFYRTSVACKSVS</sequence>
<dbReference type="EMBL" id="CM023483">
    <property type="protein sequence ID" value="KAH6935549.1"/>
    <property type="molecule type" value="Genomic_DNA"/>
</dbReference>
<gene>
    <name evidence="1" type="ORF">HPB50_006766</name>
</gene>
<reference evidence="1" key="1">
    <citation type="submission" date="2020-05" db="EMBL/GenBank/DDBJ databases">
        <title>Large-scale comparative analyses of tick genomes elucidate their genetic diversity and vector capacities.</title>
        <authorList>
            <person name="Jia N."/>
            <person name="Wang J."/>
            <person name="Shi W."/>
            <person name="Du L."/>
            <person name="Sun Y."/>
            <person name="Zhan W."/>
            <person name="Jiang J."/>
            <person name="Wang Q."/>
            <person name="Zhang B."/>
            <person name="Ji P."/>
            <person name="Sakyi L.B."/>
            <person name="Cui X."/>
            <person name="Yuan T."/>
            <person name="Jiang B."/>
            <person name="Yang W."/>
            <person name="Lam T.T.-Y."/>
            <person name="Chang Q."/>
            <person name="Ding S."/>
            <person name="Wang X."/>
            <person name="Zhu J."/>
            <person name="Ruan X."/>
            <person name="Zhao L."/>
            <person name="Wei J."/>
            <person name="Que T."/>
            <person name="Du C."/>
            <person name="Cheng J."/>
            <person name="Dai P."/>
            <person name="Han X."/>
            <person name="Huang E."/>
            <person name="Gao Y."/>
            <person name="Liu J."/>
            <person name="Shao H."/>
            <person name="Ye R."/>
            <person name="Li L."/>
            <person name="Wei W."/>
            <person name="Wang X."/>
            <person name="Wang C."/>
            <person name="Yang T."/>
            <person name="Huo Q."/>
            <person name="Li W."/>
            <person name="Guo W."/>
            <person name="Chen H."/>
            <person name="Zhou L."/>
            <person name="Ni X."/>
            <person name="Tian J."/>
            <person name="Zhou Y."/>
            <person name="Sheng Y."/>
            <person name="Liu T."/>
            <person name="Pan Y."/>
            <person name="Xia L."/>
            <person name="Li J."/>
            <person name="Zhao F."/>
            <person name="Cao W."/>
        </authorList>
    </citation>
    <scope>NUCLEOTIDE SEQUENCE</scope>
    <source>
        <strain evidence="1">Hyas-2018</strain>
    </source>
</reference>
<comment type="caution">
    <text evidence="1">The sequence shown here is derived from an EMBL/GenBank/DDBJ whole genome shotgun (WGS) entry which is preliminary data.</text>
</comment>
<evidence type="ECO:0000313" key="2">
    <source>
        <dbReference type="Proteomes" id="UP000821845"/>
    </source>
</evidence>
<keyword evidence="2" id="KW-1185">Reference proteome</keyword>
<name>A0ACB7SNQ7_HYAAI</name>
<accession>A0ACB7SNQ7</accession>
<organism evidence="1 2">
    <name type="scientific">Hyalomma asiaticum</name>
    <name type="common">Tick</name>
    <dbReference type="NCBI Taxonomy" id="266040"/>
    <lineage>
        <taxon>Eukaryota</taxon>
        <taxon>Metazoa</taxon>
        <taxon>Ecdysozoa</taxon>
        <taxon>Arthropoda</taxon>
        <taxon>Chelicerata</taxon>
        <taxon>Arachnida</taxon>
        <taxon>Acari</taxon>
        <taxon>Parasitiformes</taxon>
        <taxon>Ixodida</taxon>
        <taxon>Ixodoidea</taxon>
        <taxon>Ixodidae</taxon>
        <taxon>Hyalomminae</taxon>
        <taxon>Hyalomma</taxon>
    </lineage>
</organism>
<protein>
    <submittedName>
        <fullName evidence="1">Uncharacterized protein</fullName>
    </submittedName>
</protein>
<dbReference type="Proteomes" id="UP000821845">
    <property type="component" value="Chromosome 3"/>
</dbReference>
<evidence type="ECO:0000313" key="1">
    <source>
        <dbReference type="EMBL" id="KAH6935549.1"/>
    </source>
</evidence>
<proteinExistence type="predicted"/>